<keyword evidence="2" id="KW-0217">Developmental protein</keyword>
<gene>
    <name evidence="11" type="primary">piwi_2</name>
    <name evidence="11" type="ORF">g.27925</name>
</gene>
<organism evidence="11">
    <name type="scientific">Lygus hesperus</name>
    <name type="common">Western plant bug</name>
    <dbReference type="NCBI Taxonomy" id="30085"/>
    <lineage>
        <taxon>Eukaryota</taxon>
        <taxon>Metazoa</taxon>
        <taxon>Ecdysozoa</taxon>
        <taxon>Arthropoda</taxon>
        <taxon>Hexapoda</taxon>
        <taxon>Insecta</taxon>
        <taxon>Pterygota</taxon>
        <taxon>Neoptera</taxon>
        <taxon>Paraneoptera</taxon>
        <taxon>Hemiptera</taxon>
        <taxon>Heteroptera</taxon>
        <taxon>Panheteroptera</taxon>
        <taxon>Cimicomorpha</taxon>
        <taxon>Miridae</taxon>
        <taxon>Mirini</taxon>
        <taxon>Lygus</taxon>
    </lineage>
</organism>
<reference evidence="11" key="1">
    <citation type="journal article" date="2016" name="Gigascience">
        <title>De novo construction of an expanded transcriptome assembly for the western tarnished plant bug, Lygus hesperus.</title>
        <authorList>
            <person name="Tassone E.E."/>
            <person name="Geib S.M."/>
            <person name="Hall B."/>
            <person name="Fabrick J.A."/>
            <person name="Brent C.S."/>
            <person name="Hull J.J."/>
        </authorList>
    </citation>
    <scope>NUCLEOTIDE SEQUENCE</scope>
</reference>
<keyword evidence="6" id="KW-0943">RNA-mediated gene silencing</keyword>
<keyword evidence="3" id="KW-0963">Cytoplasm</keyword>
<dbReference type="InterPro" id="IPR036085">
    <property type="entry name" value="PAZ_dom_sf"/>
</dbReference>
<feature type="region of interest" description="Disordered" evidence="8">
    <location>
        <begin position="1"/>
        <end position="97"/>
    </location>
</feature>
<evidence type="ECO:0000256" key="7">
    <source>
        <dbReference type="ARBA" id="ARBA00038291"/>
    </source>
</evidence>
<dbReference type="Gene3D" id="3.30.420.10">
    <property type="entry name" value="Ribonuclease H-like superfamily/Ribonuclease H"/>
    <property type="match status" value="1"/>
</dbReference>
<dbReference type="GO" id="GO:0030154">
    <property type="term" value="P:cell differentiation"/>
    <property type="evidence" value="ECO:0007669"/>
    <property type="project" value="UniProtKB-KW"/>
</dbReference>
<dbReference type="Pfam" id="PF08699">
    <property type="entry name" value="ArgoL1"/>
    <property type="match status" value="1"/>
</dbReference>
<comment type="subcellular location">
    <subcellularLocation>
        <location evidence="1">Cytoplasm</location>
    </subcellularLocation>
</comment>
<dbReference type="FunFam" id="3.30.420.10:FF:000014">
    <property type="entry name" value="Piwi-like RNA-mediated gene silencing 1"/>
    <property type="match status" value="1"/>
</dbReference>
<keyword evidence="4" id="KW-0221">Differentiation</keyword>
<dbReference type="Pfam" id="PF23278">
    <property type="entry name" value="Piwi_N"/>
    <property type="match status" value="1"/>
</dbReference>
<dbReference type="Pfam" id="PF02171">
    <property type="entry name" value="Piwi"/>
    <property type="match status" value="1"/>
</dbReference>
<evidence type="ECO:0000256" key="2">
    <source>
        <dbReference type="ARBA" id="ARBA00022473"/>
    </source>
</evidence>
<evidence type="ECO:0000256" key="4">
    <source>
        <dbReference type="ARBA" id="ARBA00022782"/>
    </source>
</evidence>
<comment type="similarity">
    <text evidence="7">Belongs to the argonaute family. Piwi subfamily.</text>
</comment>
<dbReference type="SMART" id="SM00949">
    <property type="entry name" value="PAZ"/>
    <property type="match status" value="1"/>
</dbReference>
<evidence type="ECO:0000256" key="3">
    <source>
        <dbReference type="ARBA" id="ARBA00022490"/>
    </source>
</evidence>
<dbReference type="Pfam" id="PF02170">
    <property type="entry name" value="PAZ"/>
    <property type="match status" value="1"/>
</dbReference>
<dbReference type="CDD" id="cd04658">
    <property type="entry name" value="Piwi_piwi-like_Euk"/>
    <property type="match status" value="1"/>
</dbReference>
<proteinExistence type="inferred from homology"/>
<feature type="compositionally biased region" description="Pro residues" evidence="8">
    <location>
        <begin position="30"/>
        <end position="45"/>
    </location>
</feature>
<evidence type="ECO:0000256" key="6">
    <source>
        <dbReference type="ARBA" id="ARBA00023158"/>
    </source>
</evidence>
<dbReference type="InterPro" id="IPR014811">
    <property type="entry name" value="ArgoL1"/>
</dbReference>
<dbReference type="InterPro" id="IPR003100">
    <property type="entry name" value="PAZ_dom"/>
</dbReference>
<evidence type="ECO:0000313" key="11">
    <source>
        <dbReference type="EMBL" id="JAQ01800.1"/>
    </source>
</evidence>
<dbReference type="InterPro" id="IPR012337">
    <property type="entry name" value="RNaseH-like_sf"/>
</dbReference>
<dbReference type="GO" id="GO:0005737">
    <property type="term" value="C:cytoplasm"/>
    <property type="evidence" value="ECO:0007669"/>
    <property type="project" value="UniProtKB-SubCell"/>
</dbReference>
<dbReference type="SUPFAM" id="SSF53098">
    <property type="entry name" value="Ribonuclease H-like"/>
    <property type="match status" value="1"/>
</dbReference>
<dbReference type="PROSITE" id="PS50822">
    <property type="entry name" value="PIWI"/>
    <property type="match status" value="1"/>
</dbReference>
<dbReference type="Gene3D" id="2.170.260.10">
    <property type="entry name" value="paz domain"/>
    <property type="match status" value="1"/>
</dbReference>
<dbReference type="GO" id="GO:0003723">
    <property type="term" value="F:RNA binding"/>
    <property type="evidence" value="ECO:0007669"/>
    <property type="project" value="UniProtKB-KW"/>
</dbReference>
<dbReference type="PROSITE" id="PS50821">
    <property type="entry name" value="PAZ"/>
    <property type="match status" value="1"/>
</dbReference>
<evidence type="ECO:0000256" key="1">
    <source>
        <dbReference type="ARBA" id="ARBA00004496"/>
    </source>
</evidence>
<protein>
    <submittedName>
        <fullName evidence="11">Protein piwi</fullName>
    </submittedName>
</protein>
<dbReference type="InterPro" id="IPR036397">
    <property type="entry name" value="RNaseH_sf"/>
</dbReference>
<dbReference type="InterPro" id="IPR003165">
    <property type="entry name" value="Piwi"/>
</dbReference>
<dbReference type="SMART" id="SM00950">
    <property type="entry name" value="Piwi"/>
    <property type="match status" value="1"/>
</dbReference>
<dbReference type="EMBL" id="GDHC01016829">
    <property type="protein sequence ID" value="JAQ01800.1"/>
    <property type="molecule type" value="Transcribed_RNA"/>
</dbReference>
<dbReference type="Gene3D" id="3.40.50.2300">
    <property type="match status" value="1"/>
</dbReference>
<dbReference type="CDD" id="cd02845">
    <property type="entry name" value="PAZ_piwi_like"/>
    <property type="match status" value="1"/>
</dbReference>
<dbReference type="SUPFAM" id="SSF101690">
    <property type="entry name" value="PAZ domain"/>
    <property type="match status" value="1"/>
</dbReference>
<keyword evidence="5" id="KW-0694">RNA-binding</keyword>
<dbReference type="PANTHER" id="PTHR22891">
    <property type="entry name" value="EUKARYOTIC TRANSLATION INITIATION FACTOR 2C"/>
    <property type="match status" value="1"/>
</dbReference>
<evidence type="ECO:0000256" key="5">
    <source>
        <dbReference type="ARBA" id="ARBA00022884"/>
    </source>
</evidence>
<accession>A0A146L4W1</accession>
<feature type="domain" description="PAZ" evidence="9">
    <location>
        <begin position="287"/>
        <end position="397"/>
    </location>
</feature>
<dbReference type="AlphaFoldDB" id="A0A146L4W1"/>
<sequence length="866" mass="97098">MSDPTKGRGRARGKVPQQLQPSGSLTPLRRGPPPAPVATPQPVPTPRGRATTVAGASRPAFPPVADVTRSLQAATLSEAGSDESSRANAEKTRGACRQRPAEIVTRPSTLSSKQGKHGQSIVVSANFFSFKSYTDVTLYQYRVDFQPDEERTAVRKAFLKPHKDELGPYLFDGTVLYTVTQIHPDPKEFVTKRLTDEQPIRVIIKKTSDCVMGDYHYLQVLNIIVRKTIAALNLQLVGRDYYDPQGKVVLKEHNMEVWPGYVTSIRQHESEILMNVDVSSKIMRNETALNLLRESRDRCSSTWKEAFETAMIGTTVITRYNNATYRVDDIDFDSTPLSTFDMKGKQVTFKEYYREKYNLDIREDNQPLLVSRPKARDIRGGRANNIILVPELCCLTGLTDAMRSNFQLMRALADHTRIRPSARIERLERGFMGRITSTPAANQELTLWNMKFNPELIQFPGRKLPAEIIAHGEGRTSEADKEADFTRNLRGMSMLDSGTLVNWVVIYPSRVAKDIQSFCQTLAKAAGSLKFRMPQPIWEEIPDDRSGSYVECIERSISRHNPTLVMCVLMTNKADRYEAIKKKCYVDRALPSQVVLAKNLASKGVMSICTKIAIQINCKIGGSPWGCPVPFKQPVMIAGFDVTHDTRQKGRSVGALVASLNLQFSRYFSAVSMHVNGEELSNDIAVQMTKAVVKFRSINNAVPSKIIFYRDGVGDGNIHYVLSHEVDLIKKALDPLFPDGGVKLTVVIVSKKINARIFCKNDNPPPGTVVDDVITMPDRYDFYLVSQSVRQGTVSPTYYNVIYDTVGLAPDLLQRLTYKLTHMYYNWSGTVRVPAPVQYAHKLAFLVGQSIHRAPNPSLDDLLYFL</sequence>
<feature type="compositionally biased region" description="Basic and acidic residues" evidence="8">
    <location>
        <begin position="83"/>
        <end position="93"/>
    </location>
</feature>
<evidence type="ECO:0000259" key="9">
    <source>
        <dbReference type="PROSITE" id="PS50821"/>
    </source>
</evidence>
<dbReference type="GO" id="GO:0140965">
    <property type="term" value="P:secondary piRNA processing"/>
    <property type="evidence" value="ECO:0007669"/>
    <property type="project" value="UniProtKB-ARBA"/>
</dbReference>
<name>A0A146L4W1_LYGHE</name>
<evidence type="ECO:0000259" key="10">
    <source>
        <dbReference type="PROSITE" id="PS50822"/>
    </source>
</evidence>
<evidence type="ECO:0000256" key="8">
    <source>
        <dbReference type="SAM" id="MobiDB-lite"/>
    </source>
</evidence>
<feature type="domain" description="Piwi" evidence="10">
    <location>
        <begin position="564"/>
        <end position="852"/>
    </location>
</feature>
<dbReference type="FunFam" id="2.170.260.10:FF:000003">
    <property type="entry name" value="Piwi-like RNA-mediated gene silencing 2"/>
    <property type="match status" value="1"/>
</dbReference>